<feature type="transmembrane region" description="Helical" evidence="1">
    <location>
        <begin position="6"/>
        <end position="28"/>
    </location>
</feature>
<organism evidence="2 3">
    <name type="scientific">Candidatus Magasanikbacteria bacterium CG_4_10_14_0_2_um_filter_37_12</name>
    <dbReference type="NCBI Taxonomy" id="1974637"/>
    <lineage>
        <taxon>Bacteria</taxon>
        <taxon>Candidatus Magasanikiibacteriota</taxon>
    </lineage>
</organism>
<keyword evidence="1" id="KW-0472">Membrane</keyword>
<name>A0A2M7V7U0_9BACT</name>
<evidence type="ECO:0000256" key="1">
    <source>
        <dbReference type="SAM" id="Phobius"/>
    </source>
</evidence>
<evidence type="ECO:0000313" key="3">
    <source>
        <dbReference type="Proteomes" id="UP000228568"/>
    </source>
</evidence>
<gene>
    <name evidence="2" type="ORF">COX81_02540</name>
</gene>
<sequence>MDYLVSLFPSVDAFVLALFTSLLVIHLVFVRKTKLFIDIISVYISFVIVFLLPISYKPLQDWMIAHASIRTWVFVGLVILFHVLFSFSNLKNFSSRVRPLHFLQSLIYRTSIIGFMFSSFLYFAPATIKGKLSLVSLFLFTSFGALAFWFSFPLFLVFAYRFHTKNGWVE</sequence>
<feature type="transmembrane region" description="Helical" evidence="1">
    <location>
        <begin position="137"/>
        <end position="160"/>
    </location>
</feature>
<dbReference type="EMBL" id="PFPK01000029">
    <property type="protein sequence ID" value="PIZ94814.1"/>
    <property type="molecule type" value="Genomic_DNA"/>
</dbReference>
<reference evidence="3" key="1">
    <citation type="submission" date="2017-09" db="EMBL/GenBank/DDBJ databases">
        <title>Depth-based differentiation of microbial function through sediment-hosted aquifers and enrichment of novel symbionts in the deep terrestrial subsurface.</title>
        <authorList>
            <person name="Probst A.J."/>
            <person name="Ladd B."/>
            <person name="Jarett J.K."/>
            <person name="Geller-Mcgrath D.E."/>
            <person name="Sieber C.M.K."/>
            <person name="Emerson J.B."/>
            <person name="Anantharaman K."/>
            <person name="Thomas B.C."/>
            <person name="Malmstrom R."/>
            <person name="Stieglmeier M."/>
            <person name="Klingl A."/>
            <person name="Woyke T."/>
            <person name="Ryan C.M."/>
            <person name="Banfield J.F."/>
        </authorList>
    </citation>
    <scope>NUCLEOTIDE SEQUENCE [LARGE SCALE GENOMIC DNA]</scope>
</reference>
<comment type="caution">
    <text evidence="2">The sequence shown here is derived from an EMBL/GenBank/DDBJ whole genome shotgun (WGS) entry which is preliminary data.</text>
</comment>
<feature type="transmembrane region" description="Helical" evidence="1">
    <location>
        <begin position="106"/>
        <end position="125"/>
    </location>
</feature>
<dbReference type="Proteomes" id="UP000228568">
    <property type="component" value="Unassembled WGS sequence"/>
</dbReference>
<evidence type="ECO:0000313" key="2">
    <source>
        <dbReference type="EMBL" id="PIZ94814.1"/>
    </source>
</evidence>
<keyword evidence="1" id="KW-0812">Transmembrane</keyword>
<keyword evidence="1" id="KW-1133">Transmembrane helix</keyword>
<feature type="transmembrane region" description="Helical" evidence="1">
    <location>
        <begin position="35"/>
        <end position="56"/>
    </location>
</feature>
<feature type="transmembrane region" description="Helical" evidence="1">
    <location>
        <begin position="62"/>
        <end position="85"/>
    </location>
</feature>
<proteinExistence type="predicted"/>
<protein>
    <submittedName>
        <fullName evidence="2">Uncharacterized protein</fullName>
    </submittedName>
</protein>
<accession>A0A2M7V7U0</accession>
<dbReference type="AlphaFoldDB" id="A0A2M7V7U0"/>